<protein>
    <recommendedName>
        <fullName evidence="4">Cell shape-determining protein MreB</fullName>
    </recommendedName>
</protein>
<evidence type="ECO:0000313" key="3">
    <source>
        <dbReference type="Proteomes" id="UP000019151"/>
    </source>
</evidence>
<organism evidence="2 3">
    <name type="scientific">Gemmatirosa kalamazoonensis</name>
    <dbReference type="NCBI Taxonomy" id="861299"/>
    <lineage>
        <taxon>Bacteria</taxon>
        <taxon>Pseudomonadati</taxon>
        <taxon>Gemmatimonadota</taxon>
        <taxon>Gemmatimonadia</taxon>
        <taxon>Gemmatimonadales</taxon>
        <taxon>Gemmatimonadaceae</taxon>
        <taxon>Gemmatirosa</taxon>
    </lineage>
</organism>
<sequence>MPPSYRVALASIAALTALVACKDTSAPSGTTTPPTNGPKVATLRGDIAANRTLSADTVYTLSGFVKVRAGATLTIPAGTRIVGDTLAAGSSLWITRGARIDARGSATNPIVFTSQRAAGSRAPGDWGGLVIVGNAPTSRNANDALTYGRAGTPLVPESYGGGSVPNDNSGTLQYVRIEFAGASPTGGDEQMAALTLYAVGRGTTIEYVQSLESLGSAFQWYGGTVDGRYLVSYEAGDDHFAWAEGYAGRDQFLVGYQTHQPTARSADAGLPSTTPRGIQGYGCDISNDARPGCTSYLAAPLSSPVLANFTLVGPGTGVYGATVAAQANGIMLRRGTGGTLLNGVVARWPGVGLTVREAQTDTLRQRDSLTIAGVLLTDNAAGNYDAPGSIGFGQQATFPNTISATAPTATLFTSVPSGAVPAAATLDWTPAGGSPLRANGVTSWTPRIQARTTGFFGATMTPTSYVGAADPNSATKWWQGWTAYARN</sequence>
<dbReference type="STRING" id="861299.J421_3842"/>
<dbReference type="PANTHER" id="PTHR41339">
    <property type="entry name" value="LIPL48"/>
    <property type="match status" value="1"/>
</dbReference>
<keyword evidence="1" id="KW-0732">Signal</keyword>
<feature type="chain" id="PRO_5004794491" description="Cell shape-determining protein MreB" evidence="1">
    <location>
        <begin position="23"/>
        <end position="487"/>
    </location>
</feature>
<feature type="signal peptide" evidence="1">
    <location>
        <begin position="1"/>
        <end position="22"/>
    </location>
</feature>
<dbReference type="InParanoid" id="W0RJV8"/>
<dbReference type="EMBL" id="CP007128">
    <property type="protein sequence ID" value="AHG91379.1"/>
    <property type="molecule type" value="Genomic_DNA"/>
</dbReference>
<evidence type="ECO:0000256" key="1">
    <source>
        <dbReference type="SAM" id="SignalP"/>
    </source>
</evidence>
<dbReference type="PANTHER" id="PTHR41339:SF1">
    <property type="entry name" value="SECRETED PROTEIN"/>
    <property type="match status" value="1"/>
</dbReference>
<evidence type="ECO:0000313" key="2">
    <source>
        <dbReference type="EMBL" id="AHG91379.1"/>
    </source>
</evidence>
<evidence type="ECO:0008006" key="4">
    <source>
        <dbReference type="Google" id="ProtNLM"/>
    </source>
</evidence>
<reference evidence="2 3" key="1">
    <citation type="journal article" date="2014" name="Genome Announc.">
        <title>Genome Sequence and Methylome of Soil Bacterium Gemmatirosa kalamazoonensis KBS708T, a Member of the Rarely Cultivated Gemmatimonadetes Phylum.</title>
        <authorList>
            <person name="Debruyn J.M."/>
            <person name="Radosevich M."/>
            <person name="Wommack K.E."/>
            <person name="Polson S.W."/>
            <person name="Hauser L.J."/>
            <person name="Fawaz M.N."/>
            <person name="Korlach J."/>
            <person name="Tsai Y.C."/>
        </authorList>
    </citation>
    <scope>NUCLEOTIDE SEQUENCE [LARGE SCALE GENOMIC DNA]</scope>
    <source>
        <strain evidence="2 3">KBS708</strain>
    </source>
</reference>
<keyword evidence="3" id="KW-1185">Reference proteome</keyword>
<dbReference type="KEGG" id="gba:J421_3842"/>
<accession>W0RJV8</accession>
<gene>
    <name evidence="2" type="ORF">J421_3842</name>
</gene>
<proteinExistence type="predicted"/>
<name>W0RJV8_9BACT</name>
<dbReference type="Proteomes" id="UP000019151">
    <property type="component" value="Chromosome"/>
</dbReference>
<dbReference type="PATRIC" id="fig|861299.3.peg.3898"/>
<dbReference type="HOGENOM" id="CLU_034925_1_1_0"/>
<dbReference type="PROSITE" id="PS51257">
    <property type="entry name" value="PROKAR_LIPOPROTEIN"/>
    <property type="match status" value="1"/>
</dbReference>
<dbReference type="eggNOG" id="COG5492">
    <property type="taxonomic scope" value="Bacteria"/>
</dbReference>
<dbReference type="AlphaFoldDB" id="W0RJV8"/>